<sequence>MSMKDVRKFFKEKEMDVEILTFEDTSTVPKAAKSLGVSHGEIAKTLLFKVKDDYVLIVMAGDTRLNNRKFKNHFKSKAKMAGVDEVMEITGHPIGGVCPFGLKKSIPIYLDNSLKKYAKVFPAAGSNNSSVEIKVEELQELTDGEWVDLSEE</sequence>
<dbReference type="Proteomes" id="UP001142078">
    <property type="component" value="Unassembled WGS sequence"/>
</dbReference>
<protein>
    <submittedName>
        <fullName evidence="2">YbaK/EbsC family protein</fullName>
    </submittedName>
</protein>
<keyword evidence="3" id="KW-1185">Reference proteome</keyword>
<name>A0A9X2MH86_9FIRM</name>
<accession>A0A9X2MH86</accession>
<dbReference type="AlphaFoldDB" id="A0A9X2MH86"/>
<reference evidence="2" key="1">
    <citation type="submission" date="2022-07" db="EMBL/GenBank/DDBJ databases">
        <title>Enhanced cultured diversity of the mouse gut microbiota enables custom-made synthetic communities.</title>
        <authorList>
            <person name="Afrizal A."/>
        </authorList>
    </citation>
    <scope>NUCLEOTIDE SEQUENCE</scope>
    <source>
        <strain evidence="2">DSM 29482</strain>
    </source>
</reference>
<dbReference type="InterPro" id="IPR036754">
    <property type="entry name" value="YbaK/aa-tRNA-synt-asso_dom_sf"/>
</dbReference>
<dbReference type="GO" id="GO:0002161">
    <property type="term" value="F:aminoacyl-tRNA deacylase activity"/>
    <property type="evidence" value="ECO:0007669"/>
    <property type="project" value="InterPro"/>
</dbReference>
<dbReference type="EMBL" id="JANJZL010000011">
    <property type="protein sequence ID" value="MCR2045097.1"/>
    <property type="molecule type" value="Genomic_DNA"/>
</dbReference>
<comment type="caution">
    <text evidence="2">The sequence shown here is derived from an EMBL/GenBank/DDBJ whole genome shotgun (WGS) entry which is preliminary data.</text>
</comment>
<dbReference type="SUPFAM" id="SSF55826">
    <property type="entry name" value="YbaK/ProRS associated domain"/>
    <property type="match status" value="1"/>
</dbReference>
<dbReference type="InterPro" id="IPR007214">
    <property type="entry name" value="YbaK/aa-tRNA-synth-assoc-dom"/>
</dbReference>
<organism evidence="2 3">
    <name type="scientific">Anaerosalibacter massiliensis</name>
    <dbReference type="NCBI Taxonomy" id="1347392"/>
    <lineage>
        <taxon>Bacteria</taxon>
        <taxon>Bacillati</taxon>
        <taxon>Bacillota</taxon>
        <taxon>Tissierellia</taxon>
        <taxon>Tissierellales</taxon>
        <taxon>Sporanaerobacteraceae</taxon>
        <taxon>Anaerosalibacter</taxon>
    </lineage>
</organism>
<dbReference type="RefSeq" id="WP_042682604.1">
    <property type="nucleotide sequence ID" value="NZ_CABKTM010000049.1"/>
</dbReference>
<dbReference type="Pfam" id="PF04073">
    <property type="entry name" value="tRNA_edit"/>
    <property type="match status" value="1"/>
</dbReference>
<dbReference type="PANTHER" id="PTHR30411:SF1">
    <property type="entry name" value="CYTOPLASMIC PROTEIN"/>
    <property type="match status" value="1"/>
</dbReference>
<proteinExistence type="predicted"/>
<evidence type="ECO:0000313" key="2">
    <source>
        <dbReference type="EMBL" id="MCR2045097.1"/>
    </source>
</evidence>
<feature type="domain" description="YbaK/aminoacyl-tRNA synthetase-associated" evidence="1">
    <location>
        <begin position="23"/>
        <end position="141"/>
    </location>
</feature>
<dbReference type="PANTHER" id="PTHR30411">
    <property type="entry name" value="CYTOPLASMIC PROTEIN"/>
    <property type="match status" value="1"/>
</dbReference>
<dbReference type="CDD" id="cd04333">
    <property type="entry name" value="ProX_deacylase"/>
    <property type="match status" value="1"/>
</dbReference>
<dbReference type="Gene3D" id="3.90.960.10">
    <property type="entry name" value="YbaK/aminoacyl-tRNA synthetase-associated domain"/>
    <property type="match status" value="1"/>
</dbReference>
<evidence type="ECO:0000259" key="1">
    <source>
        <dbReference type="Pfam" id="PF04073"/>
    </source>
</evidence>
<evidence type="ECO:0000313" key="3">
    <source>
        <dbReference type="Proteomes" id="UP001142078"/>
    </source>
</evidence>
<dbReference type="OrthoDB" id="9798760at2"/>
<gene>
    <name evidence="2" type="ORF">NSA23_13390</name>
</gene>